<keyword evidence="7" id="KW-1133">Transmembrane helix</keyword>
<feature type="compositionally biased region" description="Basic and acidic residues" evidence="8">
    <location>
        <begin position="140"/>
        <end position="159"/>
    </location>
</feature>
<proteinExistence type="inferred from homology"/>
<evidence type="ECO:0000256" key="6">
    <source>
        <dbReference type="ARBA" id="ARBA00023004"/>
    </source>
</evidence>
<dbReference type="OrthoDB" id="9804975at2"/>
<dbReference type="CDD" id="cd16378">
    <property type="entry name" value="CcmH_N"/>
    <property type="match status" value="1"/>
</dbReference>
<evidence type="ECO:0000256" key="7">
    <source>
        <dbReference type="RuleBase" id="RU364112"/>
    </source>
</evidence>
<dbReference type="FunFam" id="1.10.8.640:FF:000001">
    <property type="entry name" value="Cytochrome c-type biogenesis protein"/>
    <property type="match status" value="1"/>
</dbReference>
<evidence type="ECO:0000313" key="11">
    <source>
        <dbReference type="Proteomes" id="UP000199648"/>
    </source>
</evidence>
<feature type="signal peptide" evidence="7">
    <location>
        <begin position="1"/>
        <end position="19"/>
    </location>
</feature>
<dbReference type="InterPro" id="IPR038297">
    <property type="entry name" value="CcmH/CycL/NrfF/Ccl2_sf"/>
</dbReference>
<evidence type="ECO:0000259" key="9">
    <source>
        <dbReference type="Pfam" id="PF03918"/>
    </source>
</evidence>
<evidence type="ECO:0000256" key="5">
    <source>
        <dbReference type="ARBA" id="ARBA00022748"/>
    </source>
</evidence>
<dbReference type="InterPro" id="IPR051263">
    <property type="entry name" value="C-type_cytochrome_biogenesis"/>
</dbReference>
<reference evidence="10 11" key="1">
    <citation type="submission" date="2016-10" db="EMBL/GenBank/DDBJ databases">
        <authorList>
            <person name="de Groot N.N."/>
        </authorList>
    </citation>
    <scope>NUCLEOTIDE SEQUENCE [LARGE SCALE GENOMIC DNA]</scope>
    <source>
        <strain evidence="10 11">HLD2</strain>
    </source>
</reference>
<organism evidence="10 11">
    <name type="scientific">Thiohalomonas denitrificans</name>
    <dbReference type="NCBI Taxonomy" id="415747"/>
    <lineage>
        <taxon>Bacteria</taxon>
        <taxon>Pseudomonadati</taxon>
        <taxon>Pseudomonadota</taxon>
        <taxon>Gammaproteobacteria</taxon>
        <taxon>Thiohalomonadales</taxon>
        <taxon>Thiohalomonadaceae</taxon>
        <taxon>Thiohalomonas</taxon>
    </lineage>
</organism>
<dbReference type="InterPro" id="IPR005616">
    <property type="entry name" value="CcmH/CycL/Ccl2/NrfF_N"/>
</dbReference>
<feature type="chain" id="PRO_5011328033" description="Cytochrome c-type biogenesis protein" evidence="7">
    <location>
        <begin position="20"/>
        <end position="159"/>
    </location>
</feature>
<comment type="function">
    <text evidence="7">Possible subunit of a heme lyase.</text>
</comment>
<dbReference type="AlphaFoldDB" id="A0A1G5Q801"/>
<evidence type="ECO:0000256" key="2">
    <source>
        <dbReference type="ARBA" id="ARBA00022617"/>
    </source>
</evidence>
<dbReference type="PANTHER" id="PTHR47870:SF1">
    <property type="entry name" value="CYTOCHROME C-TYPE BIOGENESIS PROTEIN CCMH"/>
    <property type="match status" value="1"/>
</dbReference>
<keyword evidence="7" id="KW-0472">Membrane</keyword>
<evidence type="ECO:0000256" key="3">
    <source>
        <dbReference type="ARBA" id="ARBA00022723"/>
    </source>
</evidence>
<dbReference type="RefSeq" id="WP_092994966.1">
    <property type="nucleotide sequence ID" value="NZ_FMWD01000004.1"/>
</dbReference>
<dbReference type="Pfam" id="PF03918">
    <property type="entry name" value="CcmH"/>
    <property type="match status" value="1"/>
</dbReference>
<feature type="domain" description="CcmH/CycL/Ccl2/NrfF N-terminal" evidence="9">
    <location>
        <begin position="9"/>
        <end position="149"/>
    </location>
</feature>
<dbReference type="GO" id="GO:0005886">
    <property type="term" value="C:plasma membrane"/>
    <property type="evidence" value="ECO:0007669"/>
    <property type="project" value="TreeGrafter"/>
</dbReference>
<dbReference type="GO" id="GO:0017004">
    <property type="term" value="P:cytochrome complex assembly"/>
    <property type="evidence" value="ECO:0007669"/>
    <property type="project" value="UniProtKB-KW"/>
</dbReference>
<keyword evidence="3 7" id="KW-0479">Metal-binding</keyword>
<feature type="region of interest" description="Disordered" evidence="8">
    <location>
        <begin position="136"/>
        <end position="159"/>
    </location>
</feature>
<dbReference type="STRING" id="415747.SAMN03097708_01563"/>
<sequence>MKKWLTAIALLVWLPLAGAAIDARPFEDPEQEDRYRQLTEELRCTVCQNQNLADSNAELAVDLRRKVYEMVQDGKSNDEITGYMVARYGDFVLYRPPMEPATYFLWFGPALLLVIGSVSLLVFVRRRMAANAVDSDELSSDERQRLERLTGADRKKGGQ</sequence>
<evidence type="ECO:0000256" key="1">
    <source>
        <dbReference type="ARBA" id="ARBA00010342"/>
    </source>
</evidence>
<dbReference type="Proteomes" id="UP000199648">
    <property type="component" value="Unassembled WGS sequence"/>
</dbReference>
<evidence type="ECO:0000256" key="4">
    <source>
        <dbReference type="ARBA" id="ARBA00022729"/>
    </source>
</evidence>
<evidence type="ECO:0000256" key="8">
    <source>
        <dbReference type="SAM" id="MobiDB-lite"/>
    </source>
</evidence>
<accession>A0A1G5Q801</accession>
<dbReference type="EMBL" id="FMWD01000004">
    <property type="protein sequence ID" value="SCZ57973.1"/>
    <property type="molecule type" value="Genomic_DNA"/>
</dbReference>
<dbReference type="GO" id="GO:0046872">
    <property type="term" value="F:metal ion binding"/>
    <property type="evidence" value="ECO:0007669"/>
    <property type="project" value="UniProtKB-KW"/>
</dbReference>
<keyword evidence="11" id="KW-1185">Reference proteome</keyword>
<evidence type="ECO:0000313" key="10">
    <source>
        <dbReference type="EMBL" id="SCZ57973.1"/>
    </source>
</evidence>
<name>A0A1G5Q801_9GAMM</name>
<dbReference type="PANTHER" id="PTHR47870">
    <property type="entry name" value="CYTOCHROME C-TYPE BIOGENESIS PROTEIN CCMH"/>
    <property type="match status" value="1"/>
</dbReference>
<keyword evidence="4 7" id="KW-0732">Signal</keyword>
<gene>
    <name evidence="10" type="ORF">SAMN03097708_01563</name>
</gene>
<comment type="similarity">
    <text evidence="1 7">Belongs to the CcmH/CycL/Ccl2/NrfF family.</text>
</comment>
<keyword evidence="2 7" id="KW-0349">Heme</keyword>
<keyword evidence="7" id="KW-0812">Transmembrane</keyword>
<keyword evidence="6 7" id="KW-0408">Iron</keyword>
<feature type="transmembrane region" description="Helical" evidence="7">
    <location>
        <begin position="103"/>
        <end position="124"/>
    </location>
</feature>
<keyword evidence="5" id="KW-0201">Cytochrome c-type biogenesis</keyword>
<dbReference type="Gene3D" id="1.10.8.640">
    <property type="entry name" value="Cytochrome C biogenesis protein"/>
    <property type="match status" value="1"/>
</dbReference>
<protein>
    <recommendedName>
        <fullName evidence="7">Cytochrome c-type biogenesis protein</fullName>
    </recommendedName>
</protein>